<keyword evidence="2" id="KW-1185">Reference proteome</keyword>
<sequence length="59" mass="6877">MYMNFVQPAGEWCVELLHADWGAGVVRSFNYGPFIRSFICTFQVSMASFMFEIEILMEE</sequence>
<reference evidence="1 2" key="1">
    <citation type="journal article" date="2011" name="Science">
        <title>The ecoresponsive genome of Daphnia pulex.</title>
        <authorList>
            <person name="Colbourne J.K."/>
            <person name="Pfrender M.E."/>
            <person name="Gilbert D."/>
            <person name="Thomas W.K."/>
            <person name="Tucker A."/>
            <person name="Oakley T.H."/>
            <person name="Tokishita S."/>
            <person name="Aerts A."/>
            <person name="Arnold G.J."/>
            <person name="Basu M.K."/>
            <person name="Bauer D.J."/>
            <person name="Caceres C.E."/>
            <person name="Carmel L."/>
            <person name="Casola C."/>
            <person name="Choi J.H."/>
            <person name="Detter J.C."/>
            <person name="Dong Q."/>
            <person name="Dusheyko S."/>
            <person name="Eads B.D."/>
            <person name="Frohlich T."/>
            <person name="Geiler-Samerotte K.A."/>
            <person name="Gerlach D."/>
            <person name="Hatcher P."/>
            <person name="Jogdeo S."/>
            <person name="Krijgsveld J."/>
            <person name="Kriventseva E.V."/>
            <person name="Kultz D."/>
            <person name="Laforsch C."/>
            <person name="Lindquist E."/>
            <person name="Lopez J."/>
            <person name="Manak J.R."/>
            <person name="Muller J."/>
            <person name="Pangilinan J."/>
            <person name="Patwardhan R.P."/>
            <person name="Pitluck S."/>
            <person name="Pritham E.J."/>
            <person name="Rechtsteiner A."/>
            <person name="Rho M."/>
            <person name="Rogozin I.B."/>
            <person name="Sakarya O."/>
            <person name="Salamov A."/>
            <person name="Schaack S."/>
            <person name="Shapiro H."/>
            <person name="Shiga Y."/>
            <person name="Skalitzky C."/>
            <person name="Smith Z."/>
            <person name="Souvorov A."/>
            <person name="Sung W."/>
            <person name="Tang Z."/>
            <person name="Tsuchiya D."/>
            <person name="Tu H."/>
            <person name="Vos H."/>
            <person name="Wang M."/>
            <person name="Wolf Y.I."/>
            <person name="Yamagata H."/>
            <person name="Yamada T."/>
            <person name="Ye Y."/>
            <person name="Shaw J.R."/>
            <person name="Andrews J."/>
            <person name="Crease T.J."/>
            <person name="Tang H."/>
            <person name="Lucas S.M."/>
            <person name="Robertson H.M."/>
            <person name="Bork P."/>
            <person name="Koonin E.V."/>
            <person name="Zdobnov E.M."/>
            <person name="Grigoriev I.V."/>
            <person name="Lynch M."/>
            <person name="Boore J.L."/>
        </authorList>
    </citation>
    <scope>NUCLEOTIDE SEQUENCE [LARGE SCALE GENOMIC DNA]</scope>
</reference>
<dbReference type="KEGG" id="dpx:DAPPUDRAFT_232448"/>
<proteinExistence type="predicted"/>
<dbReference type="InParanoid" id="E9FQY7"/>
<gene>
    <name evidence="1" type="ORF">DAPPUDRAFT_232448</name>
</gene>
<dbReference type="HOGENOM" id="CLU_2963077_0_0_1"/>
<evidence type="ECO:0000313" key="2">
    <source>
        <dbReference type="Proteomes" id="UP000000305"/>
    </source>
</evidence>
<accession>E9FQY7</accession>
<name>E9FQY7_DAPPU</name>
<dbReference type="EMBL" id="GL732523">
    <property type="protein sequence ID" value="EFX90063.1"/>
    <property type="molecule type" value="Genomic_DNA"/>
</dbReference>
<dbReference type="AlphaFoldDB" id="E9FQY7"/>
<evidence type="ECO:0000313" key="1">
    <source>
        <dbReference type="EMBL" id="EFX90063.1"/>
    </source>
</evidence>
<organism evidence="1 2">
    <name type="scientific">Daphnia pulex</name>
    <name type="common">Water flea</name>
    <dbReference type="NCBI Taxonomy" id="6669"/>
    <lineage>
        <taxon>Eukaryota</taxon>
        <taxon>Metazoa</taxon>
        <taxon>Ecdysozoa</taxon>
        <taxon>Arthropoda</taxon>
        <taxon>Crustacea</taxon>
        <taxon>Branchiopoda</taxon>
        <taxon>Diplostraca</taxon>
        <taxon>Cladocera</taxon>
        <taxon>Anomopoda</taxon>
        <taxon>Daphniidae</taxon>
        <taxon>Daphnia</taxon>
    </lineage>
</organism>
<protein>
    <submittedName>
        <fullName evidence="1">Uncharacterized protein</fullName>
    </submittedName>
</protein>
<dbReference type="Proteomes" id="UP000000305">
    <property type="component" value="Unassembled WGS sequence"/>
</dbReference>